<dbReference type="InterPro" id="IPR001509">
    <property type="entry name" value="Epimerase_deHydtase"/>
</dbReference>
<dbReference type="CDD" id="cd05230">
    <property type="entry name" value="UGD_SDR_e"/>
    <property type="match status" value="1"/>
</dbReference>
<evidence type="ECO:0000256" key="10">
    <source>
        <dbReference type="ARBA" id="ARBA00023180"/>
    </source>
</evidence>
<keyword evidence="9" id="KW-0472">Membrane</keyword>
<dbReference type="PANTHER" id="PTHR43078:SF6">
    <property type="entry name" value="UDP-GLUCURONIC ACID DECARBOXYLASE 1"/>
    <property type="match status" value="1"/>
</dbReference>
<evidence type="ECO:0000259" key="13">
    <source>
        <dbReference type="Pfam" id="PF01370"/>
    </source>
</evidence>
<evidence type="ECO:0000256" key="7">
    <source>
        <dbReference type="ARBA" id="ARBA00023027"/>
    </source>
</evidence>
<dbReference type="InterPro" id="IPR036291">
    <property type="entry name" value="NAD(P)-bd_dom_sf"/>
</dbReference>
<evidence type="ECO:0000256" key="1">
    <source>
        <dbReference type="ARBA" id="ARBA00001911"/>
    </source>
</evidence>
<dbReference type="GO" id="GO:0033320">
    <property type="term" value="P:UDP-D-xylose biosynthetic process"/>
    <property type="evidence" value="ECO:0007669"/>
    <property type="project" value="UniProtKB-UniPathway"/>
</dbReference>
<dbReference type="SUPFAM" id="SSF51735">
    <property type="entry name" value="NAD(P)-binding Rossmann-fold domains"/>
    <property type="match status" value="1"/>
</dbReference>
<proteinExistence type="predicted"/>
<dbReference type="EC" id="5.1.3.2" evidence="14"/>
<comment type="subcellular location">
    <subcellularLocation>
        <location evidence="2">Golgi apparatus membrane</location>
        <topology evidence="2">Single-pass type II membrane protein</topology>
    </subcellularLocation>
    <subcellularLocation>
        <location evidence="12">Golgi apparatus</location>
        <location evidence="12">Golgi stack membrane</location>
    </subcellularLocation>
</comment>
<protein>
    <submittedName>
        <fullName evidence="14">UDP-glucose 4-epimerase</fullName>
        <ecNumber evidence="14">5.1.3.2</ecNumber>
    </submittedName>
</protein>
<evidence type="ECO:0000256" key="2">
    <source>
        <dbReference type="ARBA" id="ARBA00004323"/>
    </source>
</evidence>
<dbReference type="GO" id="GO:0070403">
    <property type="term" value="F:NAD+ binding"/>
    <property type="evidence" value="ECO:0007669"/>
    <property type="project" value="InterPro"/>
</dbReference>
<evidence type="ECO:0000256" key="5">
    <source>
        <dbReference type="ARBA" id="ARBA00022968"/>
    </source>
</evidence>
<keyword evidence="5" id="KW-0735">Signal-anchor</keyword>
<keyword evidence="4" id="KW-0210">Decarboxylase</keyword>
<evidence type="ECO:0000313" key="15">
    <source>
        <dbReference type="Proteomes" id="UP000238823"/>
    </source>
</evidence>
<dbReference type="FunFam" id="3.40.50.720:FF:000065">
    <property type="entry name" value="UDP-glucuronic acid decarboxylase 1"/>
    <property type="match status" value="1"/>
</dbReference>
<evidence type="ECO:0000256" key="6">
    <source>
        <dbReference type="ARBA" id="ARBA00022989"/>
    </source>
</evidence>
<keyword evidence="3" id="KW-0812">Transmembrane</keyword>
<keyword evidence="6" id="KW-1133">Transmembrane helix</keyword>
<dbReference type="GO" id="GO:0005737">
    <property type="term" value="C:cytoplasm"/>
    <property type="evidence" value="ECO:0007669"/>
    <property type="project" value="TreeGrafter"/>
</dbReference>
<dbReference type="Pfam" id="PF01370">
    <property type="entry name" value="Epimerase"/>
    <property type="match status" value="1"/>
</dbReference>
<organism evidence="14 15">
    <name type="scientific">Enhygromyxa salina</name>
    <dbReference type="NCBI Taxonomy" id="215803"/>
    <lineage>
        <taxon>Bacteria</taxon>
        <taxon>Pseudomonadati</taxon>
        <taxon>Myxococcota</taxon>
        <taxon>Polyangia</taxon>
        <taxon>Nannocystales</taxon>
        <taxon>Nannocystaceae</taxon>
        <taxon>Enhygromyxa</taxon>
    </lineage>
</organism>
<sequence>MSHNNFKTANQLLNRGQVKGRALVTGAAGFIGSHLCERLIASGYALLGLDNFVTGRPDNLSRLWRMPRFGFVEHDVIEPLSLDLEGALGGRLDWIFHLASPASPPQYQRHSIACMRSNAEGSFHLLELARRHGAGFLLASTSEIYGDPEVHPQRESYWGNVNPIGPRAVYDEAKRYAEAMTVDFQRRFGVDTRIVRIFNTYGPRMAPDDGRVISNFITQALRGGPLTVYGDGTQTRAFQYVSDLLDGIMRLTEVATHEPINLGNPDEFTVLELAKLTRELVDARVDIVFEPLPIDDPRRRRPDISRAKQLLGWQPRVPLLDGLTRTLAYFRAQLRVPPIPRRSQAPRQGL</sequence>
<name>A0A2S9XTS2_9BACT</name>
<dbReference type="EMBL" id="PVNL01000135">
    <property type="protein sequence ID" value="PRP96252.1"/>
    <property type="molecule type" value="Genomic_DNA"/>
</dbReference>
<comment type="caution">
    <text evidence="14">The sequence shown here is derived from an EMBL/GenBank/DDBJ whole genome shotgun (WGS) entry which is preliminary data.</text>
</comment>
<reference evidence="14 15" key="1">
    <citation type="submission" date="2018-03" db="EMBL/GenBank/DDBJ databases">
        <title>Draft Genome Sequences of the Obligatory Marine Myxobacteria Enhygromyxa salina SWB007.</title>
        <authorList>
            <person name="Poehlein A."/>
            <person name="Moghaddam J.A."/>
            <person name="Harms H."/>
            <person name="Alanjari M."/>
            <person name="Koenig G.M."/>
            <person name="Daniel R."/>
            <person name="Schaeberle T.F."/>
        </authorList>
    </citation>
    <scope>NUCLEOTIDE SEQUENCE [LARGE SCALE GENOMIC DNA]</scope>
    <source>
        <strain evidence="14 15">SWB007</strain>
    </source>
</reference>
<keyword evidence="14" id="KW-0413">Isomerase</keyword>
<dbReference type="UniPathway" id="UPA00796">
    <property type="reaction ID" value="UER00771"/>
</dbReference>
<keyword evidence="7" id="KW-0520">NAD</keyword>
<dbReference type="PANTHER" id="PTHR43078">
    <property type="entry name" value="UDP-GLUCURONIC ACID DECARBOXYLASE-RELATED"/>
    <property type="match status" value="1"/>
</dbReference>
<dbReference type="GO" id="GO:0048040">
    <property type="term" value="F:UDP-glucuronate decarboxylase activity"/>
    <property type="evidence" value="ECO:0007669"/>
    <property type="project" value="TreeGrafter"/>
</dbReference>
<dbReference type="GO" id="GO:0042732">
    <property type="term" value="P:D-xylose metabolic process"/>
    <property type="evidence" value="ECO:0007669"/>
    <property type="project" value="InterPro"/>
</dbReference>
<dbReference type="RefSeq" id="WP_106093854.1">
    <property type="nucleotide sequence ID" value="NZ_PVNL01000135.1"/>
</dbReference>
<dbReference type="InterPro" id="IPR044516">
    <property type="entry name" value="UXS-like"/>
</dbReference>
<dbReference type="Gene3D" id="3.40.50.720">
    <property type="entry name" value="NAD(P)-binding Rossmann-like Domain"/>
    <property type="match status" value="1"/>
</dbReference>
<dbReference type="Proteomes" id="UP000238823">
    <property type="component" value="Unassembled WGS sequence"/>
</dbReference>
<keyword evidence="10" id="KW-0325">Glycoprotein</keyword>
<keyword evidence="8" id="KW-0333">Golgi apparatus</keyword>
<evidence type="ECO:0000256" key="3">
    <source>
        <dbReference type="ARBA" id="ARBA00022692"/>
    </source>
</evidence>
<evidence type="ECO:0000313" key="14">
    <source>
        <dbReference type="EMBL" id="PRP96252.1"/>
    </source>
</evidence>
<accession>A0A2S9XTS2</accession>
<keyword evidence="11" id="KW-0456">Lyase</keyword>
<evidence type="ECO:0000256" key="11">
    <source>
        <dbReference type="ARBA" id="ARBA00023239"/>
    </source>
</evidence>
<dbReference type="GO" id="GO:0003978">
    <property type="term" value="F:UDP-glucose 4-epimerase activity"/>
    <property type="evidence" value="ECO:0007669"/>
    <property type="project" value="UniProtKB-EC"/>
</dbReference>
<dbReference type="OrthoDB" id="9802815at2"/>
<feature type="domain" description="NAD-dependent epimerase/dehydratase" evidence="13">
    <location>
        <begin position="22"/>
        <end position="263"/>
    </location>
</feature>
<evidence type="ECO:0000256" key="12">
    <source>
        <dbReference type="ARBA" id="ARBA00037859"/>
    </source>
</evidence>
<gene>
    <name evidence="14" type="ORF">ENSA7_70660</name>
</gene>
<evidence type="ECO:0000256" key="4">
    <source>
        <dbReference type="ARBA" id="ARBA00022793"/>
    </source>
</evidence>
<evidence type="ECO:0000256" key="9">
    <source>
        <dbReference type="ARBA" id="ARBA00023136"/>
    </source>
</evidence>
<comment type="cofactor">
    <cofactor evidence="1">
        <name>NAD(+)</name>
        <dbReference type="ChEBI" id="CHEBI:57540"/>
    </cofactor>
</comment>
<dbReference type="AlphaFoldDB" id="A0A2S9XTS2"/>
<evidence type="ECO:0000256" key="8">
    <source>
        <dbReference type="ARBA" id="ARBA00023034"/>
    </source>
</evidence>